<accession>A0A1M5GMF0</accession>
<dbReference type="InterPro" id="IPR006439">
    <property type="entry name" value="HAD-SF_hydro_IA"/>
</dbReference>
<evidence type="ECO:0000313" key="1">
    <source>
        <dbReference type="EMBL" id="SHG04960.1"/>
    </source>
</evidence>
<organism evidence="1 2">
    <name type="scientific">Salegentibacter echinorum</name>
    <dbReference type="NCBI Taxonomy" id="1073325"/>
    <lineage>
        <taxon>Bacteria</taxon>
        <taxon>Pseudomonadati</taxon>
        <taxon>Bacteroidota</taxon>
        <taxon>Flavobacteriia</taxon>
        <taxon>Flavobacteriales</taxon>
        <taxon>Flavobacteriaceae</taxon>
        <taxon>Salegentibacter</taxon>
    </lineage>
</organism>
<dbReference type="NCBIfam" id="TIGR01509">
    <property type="entry name" value="HAD-SF-IA-v3"/>
    <property type="match status" value="1"/>
</dbReference>
<dbReference type="Gene3D" id="1.10.150.240">
    <property type="entry name" value="Putative phosphatase, domain 2"/>
    <property type="match status" value="1"/>
</dbReference>
<dbReference type="OrthoDB" id="9802350at2"/>
<dbReference type="PANTHER" id="PTHR47478:SF1">
    <property type="entry name" value="PYRIMIDINE 5'-NUCLEOTIDASE YJJG"/>
    <property type="match status" value="1"/>
</dbReference>
<dbReference type="Pfam" id="PF00702">
    <property type="entry name" value="Hydrolase"/>
    <property type="match status" value="1"/>
</dbReference>
<dbReference type="InterPro" id="IPR011951">
    <property type="entry name" value="HAD-SF_hydro_IA_YjjG/PynA"/>
</dbReference>
<dbReference type="PANTHER" id="PTHR47478">
    <property type="match status" value="1"/>
</dbReference>
<protein>
    <submittedName>
        <fullName evidence="1">Putative hydrolase of the HAD superfamily</fullName>
    </submittedName>
</protein>
<dbReference type="GO" id="GO:0008253">
    <property type="term" value="F:5'-nucleotidase activity"/>
    <property type="evidence" value="ECO:0007669"/>
    <property type="project" value="InterPro"/>
</dbReference>
<dbReference type="RefSeq" id="WP_072878830.1">
    <property type="nucleotide sequence ID" value="NZ_FQVT01000004.1"/>
</dbReference>
<dbReference type="InterPro" id="IPR023198">
    <property type="entry name" value="PGP-like_dom2"/>
</dbReference>
<proteinExistence type="predicted"/>
<dbReference type="InterPro" id="IPR036412">
    <property type="entry name" value="HAD-like_sf"/>
</dbReference>
<dbReference type="SFLD" id="SFLDG01135">
    <property type="entry name" value="C1.5.6:_HAD__Beta-PGM__Phospha"/>
    <property type="match status" value="1"/>
</dbReference>
<dbReference type="NCBIfam" id="TIGR02254">
    <property type="entry name" value="YjjG_YfnB"/>
    <property type="match status" value="1"/>
</dbReference>
<sequence length="229" mass="26561">MKIKNISHVFFDLDHTLWDFDKNSALAFQNIFSNRKIDLNLADFLKVYQPINFEYWERYRKDEVTKKALRYGRLKDSFDSLKYTVTDDLIDELAVDYVDLLPANNHLLDGGKDILDYLNKTYQLHIITNGFEEVQHKKLKNAGISDYFSTVTTSEEAGVKKPHPKIFETALNKSAARPENSLMIGDNYEADCTGAKTCGIKSIFFDYYANREKIDVIQIKTLNELKTYL</sequence>
<dbReference type="SUPFAM" id="SSF56784">
    <property type="entry name" value="HAD-like"/>
    <property type="match status" value="1"/>
</dbReference>
<dbReference type="STRING" id="1073325.SAMN05444483_104228"/>
<dbReference type="EMBL" id="FQVT01000004">
    <property type="protein sequence ID" value="SHG04960.1"/>
    <property type="molecule type" value="Genomic_DNA"/>
</dbReference>
<evidence type="ECO:0000313" key="2">
    <source>
        <dbReference type="Proteomes" id="UP000183945"/>
    </source>
</evidence>
<dbReference type="SFLD" id="SFLDS00003">
    <property type="entry name" value="Haloacid_Dehalogenase"/>
    <property type="match status" value="1"/>
</dbReference>
<dbReference type="Proteomes" id="UP000183945">
    <property type="component" value="Unassembled WGS sequence"/>
</dbReference>
<dbReference type="AlphaFoldDB" id="A0A1M5GMF0"/>
<keyword evidence="2" id="KW-1185">Reference proteome</keyword>
<reference evidence="2" key="1">
    <citation type="submission" date="2016-11" db="EMBL/GenBank/DDBJ databases">
        <authorList>
            <person name="Varghese N."/>
            <person name="Submissions S."/>
        </authorList>
    </citation>
    <scope>NUCLEOTIDE SEQUENCE [LARGE SCALE GENOMIC DNA]</scope>
    <source>
        <strain evidence="2">DSM 24579</strain>
    </source>
</reference>
<dbReference type="NCBIfam" id="TIGR01549">
    <property type="entry name" value="HAD-SF-IA-v1"/>
    <property type="match status" value="1"/>
</dbReference>
<dbReference type="SFLD" id="SFLDG01129">
    <property type="entry name" value="C1.5:_HAD__Beta-PGM__Phosphata"/>
    <property type="match status" value="1"/>
</dbReference>
<gene>
    <name evidence="1" type="ORF">SAMN05444483_104228</name>
</gene>
<keyword evidence="1" id="KW-0378">Hydrolase</keyword>
<dbReference type="Gene3D" id="3.40.50.1000">
    <property type="entry name" value="HAD superfamily/HAD-like"/>
    <property type="match status" value="1"/>
</dbReference>
<dbReference type="InterPro" id="IPR052550">
    <property type="entry name" value="Pyrimidine_5'-ntase_YjjG"/>
</dbReference>
<name>A0A1M5GMF0_SALEC</name>
<dbReference type="InterPro" id="IPR023214">
    <property type="entry name" value="HAD_sf"/>
</dbReference>